<evidence type="ECO:0000313" key="1">
    <source>
        <dbReference type="EMBL" id="GFT99991.1"/>
    </source>
</evidence>
<dbReference type="GO" id="GO:0003676">
    <property type="term" value="F:nucleic acid binding"/>
    <property type="evidence" value="ECO:0007669"/>
    <property type="project" value="InterPro"/>
</dbReference>
<dbReference type="AlphaFoldDB" id="A0A8X6UDQ9"/>
<dbReference type="OrthoDB" id="8028980at2759"/>
<dbReference type="EMBL" id="BMAW01076119">
    <property type="protein sequence ID" value="GFT99991.1"/>
    <property type="molecule type" value="Genomic_DNA"/>
</dbReference>
<dbReference type="Proteomes" id="UP000887013">
    <property type="component" value="Unassembled WGS sequence"/>
</dbReference>
<keyword evidence="2" id="KW-1185">Reference proteome</keyword>
<protein>
    <submittedName>
        <fullName evidence="1">Uncharacterized protein</fullName>
    </submittedName>
</protein>
<gene>
    <name evidence="1" type="ORF">NPIL_614531</name>
</gene>
<dbReference type="Gene3D" id="3.30.420.10">
    <property type="entry name" value="Ribonuclease H-like superfamily/Ribonuclease H"/>
    <property type="match status" value="1"/>
</dbReference>
<proteinExistence type="predicted"/>
<name>A0A8X6UDQ9_NEPPI</name>
<reference evidence="1" key="1">
    <citation type="submission" date="2020-08" db="EMBL/GenBank/DDBJ databases">
        <title>Multicomponent nature underlies the extraordinary mechanical properties of spider dragline silk.</title>
        <authorList>
            <person name="Kono N."/>
            <person name="Nakamura H."/>
            <person name="Mori M."/>
            <person name="Yoshida Y."/>
            <person name="Ohtoshi R."/>
            <person name="Malay A.D."/>
            <person name="Moran D.A.P."/>
            <person name="Tomita M."/>
            <person name="Numata K."/>
            <person name="Arakawa K."/>
        </authorList>
    </citation>
    <scope>NUCLEOTIDE SEQUENCE</scope>
</reference>
<dbReference type="InterPro" id="IPR036397">
    <property type="entry name" value="RNaseH_sf"/>
</dbReference>
<organism evidence="1 2">
    <name type="scientific">Nephila pilipes</name>
    <name type="common">Giant wood spider</name>
    <name type="synonym">Nephila maculata</name>
    <dbReference type="NCBI Taxonomy" id="299642"/>
    <lineage>
        <taxon>Eukaryota</taxon>
        <taxon>Metazoa</taxon>
        <taxon>Ecdysozoa</taxon>
        <taxon>Arthropoda</taxon>
        <taxon>Chelicerata</taxon>
        <taxon>Arachnida</taxon>
        <taxon>Araneae</taxon>
        <taxon>Araneomorphae</taxon>
        <taxon>Entelegynae</taxon>
        <taxon>Araneoidea</taxon>
        <taxon>Nephilidae</taxon>
        <taxon>Nephila</taxon>
    </lineage>
</organism>
<comment type="caution">
    <text evidence="1">The sequence shown here is derived from an EMBL/GenBank/DDBJ whole genome shotgun (WGS) entry which is preliminary data.</text>
</comment>
<accession>A0A8X6UDQ9</accession>
<sequence length="104" mass="11544">MDKWIPHALTDAQKERRLEACLSHLSRNKAEPFSIKSLRAMKNGSCTIIAKTLSETKNLPDEADGHCLVVSLRCHPPQLYGTCPIDHGGCLLLSTRLNDEKSCD</sequence>
<evidence type="ECO:0000313" key="2">
    <source>
        <dbReference type="Proteomes" id="UP000887013"/>
    </source>
</evidence>